<gene>
    <name evidence="3" type="primary">LOC103506828</name>
</gene>
<organism evidence="2 3">
    <name type="scientific">Diaphorina citri</name>
    <name type="common">Asian citrus psyllid</name>
    <dbReference type="NCBI Taxonomy" id="121845"/>
    <lineage>
        <taxon>Eukaryota</taxon>
        <taxon>Metazoa</taxon>
        <taxon>Ecdysozoa</taxon>
        <taxon>Arthropoda</taxon>
        <taxon>Hexapoda</taxon>
        <taxon>Insecta</taxon>
        <taxon>Pterygota</taxon>
        <taxon>Neoptera</taxon>
        <taxon>Paraneoptera</taxon>
        <taxon>Hemiptera</taxon>
        <taxon>Sternorrhyncha</taxon>
        <taxon>Psylloidea</taxon>
        <taxon>Psyllidae</taxon>
        <taxon>Diaphorininae</taxon>
        <taxon>Diaphorina</taxon>
    </lineage>
</organism>
<proteinExistence type="predicted"/>
<dbReference type="PaxDb" id="121845-A0A1S4E8Z1"/>
<dbReference type="GeneID" id="103506828"/>
<protein>
    <submittedName>
        <fullName evidence="3">Uncharacterized protein LOC103506828</fullName>
    </submittedName>
</protein>
<dbReference type="AlphaFoldDB" id="A0A1S4E8Z1"/>
<evidence type="ECO:0000259" key="1">
    <source>
        <dbReference type="Pfam" id="PF04083"/>
    </source>
</evidence>
<name>A0A1S4E8Z1_DIACI</name>
<sequence length="176" mass="19520">MRPWNPGDISVVVIITLYLISCSSTDYVFISKDSNLQWTLPDVSYPDPSFIKNIVPTMDIISSQGFPVERHFIQTEDGYILALHRIPSQGVPVLLMHGFAGASDMWVFRNDTTTDLLTTFRHLSIPTLLDSFYSKTLLTSDSSSRGVSGTLLTSDCSSRGVRSQVHGKTNWGCDVV</sequence>
<dbReference type="Pfam" id="PF04083">
    <property type="entry name" value="Abhydro_lipase"/>
    <property type="match status" value="1"/>
</dbReference>
<accession>A0A1S4E8Z1</accession>
<dbReference type="SUPFAM" id="SSF53474">
    <property type="entry name" value="alpha/beta-Hydrolases"/>
    <property type="match status" value="1"/>
</dbReference>
<dbReference type="RefSeq" id="XP_017298519.1">
    <property type="nucleotide sequence ID" value="XM_017443030.2"/>
</dbReference>
<dbReference type="GO" id="GO:0006629">
    <property type="term" value="P:lipid metabolic process"/>
    <property type="evidence" value="ECO:0007669"/>
    <property type="project" value="InterPro"/>
</dbReference>
<evidence type="ECO:0000313" key="3">
    <source>
        <dbReference type="RefSeq" id="XP_017298519.1"/>
    </source>
</evidence>
<dbReference type="InterPro" id="IPR006693">
    <property type="entry name" value="AB_hydrolase_lipase"/>
</dbReference>
<reference evidence="3" key="1">
    <citation type="submission" date="2025-08" db="UniProtKB">
        <authorList>
            <consortium name="RefSeq"/>
        </authorList>
    </citation>
    <scope>IDENTIFICATION</scope>
</reference>
<dbReference type="PANTHER" id="PTHR11005">
    <property type="entry name" value="LYSOSOMAL ACID LIPASE-RELATED"/>
    <property type="match status" value="1"/>
</dbReference>
<dbReference type="Gene3D" id="3.40.50.1820">
    <property type="entry name" value="alpha/beta hydrolase"/>
    <property type="match status" value="1"/>
</dbReference>
<dbReference type="KEGG" id="dci:103506828"/>
<dbReference type="Proteomes" id="UP000079169">
    <property type="component" value="Unplaced"/>
</dbReference>
<dbReference type="InterPro" id="IPR029058">
    <property type="entry name" value="AB_hydrolase_fold"/>
</dbReference>
<keyword evidence="2" id="KW-1185">Reference proteome</keyword>
<evidence type="ECO:0000313" key="2">
    <source>
        <dbReference type="Proteomes" id="UP000079169"/>
    </source>
</evidence>
<dbReference type="STRING" id="121845.A0A1S4E8Z1"/>
<feature type="domain" description="Partial AB-hydrolase lipase" evidence="1">
    <location>
        <begin position="58"/>
        <end position="108"/>
    </location>
</feature>